<keyword evidence="2" id="KW-0378">Hydrolase</keyword>
<keyword evidence="8" id="KW-0479">Metal-binding</keyword>
<comment type="cofactor">
    <cofactor evidence="8">
        <name>Mg(2+)</name>
        <dbReference type="ChEBI" id="CHEBI:18420"/>
    </cofactor>
    <text evidence="8">Binds 2 magnesium ions per subunit.</text>
</comment>
<comment type="function">
    <text evidence="3">Specifically acts as an arginine mono-ADP-ribosylhydrolase by mediating the removal of mono-ADP-ribose attached to arginine residues on proteins.</text>
</comment>
<dbReference type="InterPro" id="IPR005502">
    <property type="entry name" value="Ribosyl_crysJ1"/>
</dbReference>
<dbReference type="PANTHER" id="PTHR16222:SF26">
    <property type="entry name" value="ADP-RIBOSYLHYDROLASE ARH1"/>
    <property type="match status" value="1"/>
</dbReference>
<keyword evidence="10" id="KW-1185">Reference proteome</keyword>
<dbReference type="GO" id="GO:0046872">
    <property type="term" value="F:metal ion binding"/>
    <property type="evidence" value="ECO:0007669"/>
    <property type="project" value="UniProtKB-KW"/>
</dbReference>
<dbReference type="RefSeq" id="XP_044546885.1">
    <property type="nucleotide sequence ID" value="XM_044696634.1"/>
</dbReference>
<reference evidence="9 10" key="1">
    <citation type="journal article" date="2018" name="BMC Genomics">
        <title>The genome of Naegleria lovaniensis, the basis for a comparative approach to unravel pathogenicity factors of the human pathogenic amoeba N. fowleri.</title>
        <authorList>
            <person name="Liechti N."/>
            <person name="Schurch N."/>
            <person name="Bruggmann R."/>
            <person name="Wittwer M."/>
        </authorList>
    </citation>
    <scope>NUCLEOTIDE SEQUENCE [LARGE SCALE GENOMIC DNA]</scope>
    <source>
        <strain evidence="9 10">ATCC 30569</strain>
    </source>
</reference>
<protein>
    <recommendedName>
        <fullName evidence="5">ADP-ribosylhydrolase ARH1</fullName>
        <ecNumber evidence="4">3.2.2.19</ecNumber>
    </recommendedName>
    <alternativeName>
        <fullName evidence="6">ADP-ribose-L-arginine cleaving enzyme</fullName>
    </alternativeName>
    <alternativeName>
        <fullName evidence="7">[Protein ADP-ribosylarginine] hydrolase</fullName>
    </alternativeName>
</protein>
<feature type="binding site" evidence="8">
    <location>
        <position position="281"/>
    </location>
    <ligand>
        <name>Mg(2+)</name>
        <dbReference type="ChEBI" id="CHEBI:18420"/>
        <label>1</label>
    </ligand>
</feature>
<dbReference type="EC" id="3.2.2.19" evidence="4"/>
<evidence type="ECO:0000313" key="9">
    <source>
        <dbReference type="EMBL" id="KAG2379623.1"/>
    </source>
</evidence>
<evidence type="ECO:0000256" key="6">
    <source>
        <dbReference type="ARBA" id="ARBA00049798"/>
    </source>
</evidence>
<proteinExistence type="inferred from homology"/>
<evidence type="ECO:0000256" key="4">
    <source>
        <dbReference type="ARBA" id="ARBA00049725"/>
    </source>
</evidence>
<evidence type="ECO:0000313" key="10">
    <source>
        <dbReference type="Proteomes" id="UP000816034"/>
    </source>
</evidence>
<dbReference type="Pfam" id="PF03747">
    <property type="entry name" value="ADP_ribosyl_GH"/>
    <property type="match status" value="1"/>
</dbReference>
<dbReference type="SUPFAM" id="SSF101478">
    <property type="entry name" value="ADP-ribosylglycohydrolase"/>
    <property type="match status" value="1"/>
</dbReference>
<sequence>MKSLCQSSDISTVDQITVDSPHFMTVVNNIMTCMVTEYVTCWKDMNGRSPGKTCRESIYFIKQTRKHPWNTLPYNAKGGGCGGSMRAMSIGLRFMNHLDLLIAIAIESGRLTHNHSVGFMGALLSALFTSFAIKKINPKLWGYLFMNQILPKCKYYLKEISKRDWKVISEDLKSFEDKFIKYLKERGIAEFSENAALKGNSNSSELDNHAMQFPSKYGVKERDAFYKSYSHSGWAGSSGDDSIIVAYDALLSSIEFSKKNSSSIYEQVLLRGALHGGDSDTTGAISMSWYGALYGFKTEEQALKQFKLHYEHVEKRKELLHYSTCLYSVSCSKGY</sequence>
<keyword evidence="8" id="KW-0460">Magnesium</keyword>
<evidence type="ECO:0000256" key="3">
    <source>
        <dbReference type="ARBA" id="ARBA00049582"/>
    </source>
</evidence>
<feature type="binding site" evidence="8">
    <location>
        <position position="278"/>
    </location>
    <ligand>
        <name>Mg(2+)</name>
        <dbReference type="ChEBI" id="CHEBI:18420"/>
        <label>1</label>
    </ligand>
</feature>
<dbReference type="GO" id="GO:0003875">
    <property type="term" value="F:ADP-ribosylarginine hydrolase activity"/>
    <property type="evidence" value="ECO:0007669"/>
    <property type="project" value="UniProtKB-EC"/>
</dbReference>
<dbReference type="EMBL" id="PYSW02000028">
    <property type="protein sequence ID" value="KAG2379623.1"/>
    <property type="molecule type" value="Genomic_DNA"/>
</dbReference>
<gene>
    <name evidence="9" type="ORF">C9374_006740</name>
</gene>
<dbReference type="GeneID" id="68099194"/>
<evidence type="ECO:0000256" key="8">
    <source>
        <dbReference type="PIRSR" id="PIRSR605502-1"/>
    </source>
</evidence>
<evidence type="ECO:0000256" key="2">
    <source>
        <dbReference type="ARBA" id="ARBA00022801"/>
    </source>
</evidence>
<evidence type="ECO:0000256" key="5">
    <source>
        <dbReference type="ARBA" id="ARBA00049773"/>
    </source>
</evidence>
<name>A0AA88GJC0_NAELO</name>
<feature type="binding site" evidence="8">
    <location>
        <position position="280"/>
    </location>
    <ligand>
        <name>Mg(2+)</name>
        <dbReference type="ChEBI" id="CHEBI:18420"/>
        <label>1</label>
    </ligand>
</feature>
<comment type="caution">
    <text evidence="9">The sequence shown here is derived from an EMBL/GenBank/DDBJ whole genome shotgun (WGS) entry which is preliminary data.</text>
</comment>
<dbReference type="InterPro" id="IPR050792">
    <property type="entry name" value="ADP-ribosylglycohydrolase"/>
</dbReference>
<dbReference type="InterPro" id="IPR036705">
    <property type="entry name" value="Ribosyl_crysJ1_sf"/>
</dbReference>
<organism evidence="9 10">
    <name type="scientific">Naegleria lovaniensis</name>
    <name type="common">Amoeba</name>
    <dbReference type="NCBI Taxonomy" id="51637"/>
    <lineage>
        <taxon>Eukaryota</taxon>
        <taxon>Discoba</taxon>
        <taxon>Heterolobosea</taxon>
        <taxon>Tetramitia</taxon>
        <taxon>Eutetramitia</taxon>
        <taxon>Vahlkampfiidae</taxon>
        <taxon>Naegleria</taxon>
    </lineage>
</organism>
<evidence type="ECO:0000256" key="1">
    <source>
        <dbReference type="ARBA" id="ARBA00010702"/>
    </source>
</evidence>
<accession>A0AA88GJC0</accession>
<dbReference type="AlphaFoldDB" id="A0AA88GJC0"/>
<dbReference type="PANTHER" id="PTHR16222">
    <property type="entry name" value="ADP-RIBOSYLGLYCOHYDROLASE"/>
    <property type="match status" value="1"/>
</dbReference>
<evidence type="ECO:0000256" key="7">
    <source>
        <dbReference type="ARBA" id="ARBA00049810"/>
    </source>
</evidence>
<dbReference type="Gene3D" id="1.10.4080.10">
    <property type="entry name" value="ADP-ribosylation/Crystallin J1"/>
    <property type="match status" value="1"/>
</dbReference>
<dbReference type="Proteomes" id="UP000816034">
    <property type="component" value="Unassembled WGS sequence"/>
</dbReference>
<comment type="similarity">
    <text evidence="1">Belongs to the ADP-ribosylglycohydrolase family.</text>
</comment>